<dbReference type="WBParaSite" id="nRc.2.0.1.t12187-RA">
    <property type="protein sequence ID" value="nRc.2.0.1.t12187-RA"/>
    <property type="gene ID" value="nRc.2.0.1.g12187"/>
</dbReference>
<sequence length="197" mass="22806">MANTISRETGENKKFPFGFCLVRRRDKSDVNLALLLLMEVCVIEEPERKYLKMYYLPTLGNARTCSKLFNSHIDLPVKIPMQYSTKIDNFSSIAYDGWDVMYSSTWAHYYLLWFGSNSSSTYQRHWREQFELSNQKSTPLYLMLDPSSYGHALQLTISKAYGDVTPFGCPAEFNRCEDGEPPQGSSIGRNTLFTRWQ</sequence>
<dbReference type="Proteomes" id="UP000887565">
    <property type="component" value="Unplaced"/>
</dbReference>
<name>A0A915IE60_ROMCU</name>
<keyword evidence="2" id="KW-1185">Reference proteome</keyword>
<proteinExistence type="predicted"/>
<evidence type="ECO:0000313" key="2">
    <source>
        <dbReference type="Proteomes" id="UP000887565"/>
    </source>
</evidence>
<accession>A0A915IE60</accession>
<reference evidence="3" key="1">
    <citation type="submission" date="2022-11" db="UniProtKB">
        <authorList>
            <consortium name="WormBaseParasite"/>
        </authorList>
    </citation>
    <scope>IDENTIFICATION</scope>
</reference>
<evidence type="ECO:0000256" key="1">
    <source>
        <dbReference type="SAM" id="MobiDB-lite"/>
    </source>
</evidence>
<feature type="region of interest" description="Disordered" evidence="1">
    <location>
        <begin position="178"/>
        <end position="197"/>
    </location>
</feature>
<feature type="compositionally biased region" description="Polar residues" evidence="1">
    <location>
        <begin position="183"/>
        <end position="197"/>
    </location>
</feature>
<protein>
    <submittedName>
        <fullName evidence="3">Uncharacterized protein</fullName>
    </submittedName>
</protein>
<evidence type="ECO:0000313" key="3">
    <source>
        <dbReference type="WBParaSite" id="nRc.2.0.1.t12187-RA"/>
    </source>
</evidence>
<organism evidence="2 3">
    <name type="scientific">Romanomermis culicivorax</name>
    <name type="common">Nematode worm</name>
    <dbReference type="NCBI Taxonomy" id="13658"/>
    <lineage>
        <taxon>Eukaryota</taxon>
        <taxon>Metazoa</taxon>
        <taxon>Ecdysozoa</taxon>
        <taxon>Nematoda</taxon>
        <taxon>Enoplea</taxon>
        <taxon>Dorylaimia</taxon>
        <taxon>Mermithida</taxon>
        <taxon>Mermithoidea</taxon>
        <taxon>Mermithidae</taxon>
        <taxon>Romanomermis</taxon>
    </lineage>
</organism>
<dbReference type="AlphaFoldDB" id="A0A915IE60"/>